<feature type="transmembrane region" description="Helical" evidence="1">
    <location>
        <begin position="21"/>
        <end position="39"/>
    </location>
</feature>
<evidence type="ECO:0000256" key="1">
    <source>
        <dbReference type="SAM" id="Phobius"/>
    </source>
</evidence>
<protein>
    <submittedName>
        <fullName evidence="3">Uncharacterized protein</fullName>
    </submittedName>
</protein>
<reference evidence="3" key="1">
    <citation type="journal article" date="2005" name="Environ. Microbiol.">
        <title>Genetic and functional properties of uncultivated thermophilic crenarchaeotes from a subsurface gold mine as revealed by analysis of genome fragments.</title>
        <authorList>
            <person name="Nunoura T."/>
            <person name="Hirayama H."/>
            <person name="Takami H."/>
            <person name="Oida H."/>
            <person name="Nishi S."/>
            <person name="Shimamura S."/>
            <person name="Suzuki Y."/>
            <person name="Inagaki F."/>
            <person name="Takai K."/>
            <person name="Nealson K.H."/>
            <person name="Horikoshi K."/>
        </authorList>
    </citation>
    <scope>NUCLEOTIDE SEQUENCE</scope>
</reference>
<keyword evidence="1" id="KW-1133">Transmembrane helix</keyword>
<reference evidence="3" key="2">
    <citation type="journal article" date="2012" name="PLoS ONE">
        <title>A Deeply Branching Thermophilic Bacterium with an Ancient Acetyl-CoA Pathway Dominates a Subsurface Ecosystem.</title>
        <authorList>
            <person name="Takami H."/>
            <person name="Noguchi H."/>
            <person name="Takaki Y."/>
            <person name="Uchiyama I."/>
            <person name="Toyoda A."/>
            <person name="Nishi S."/>
            <person name="Chee G.-J."/>
            <person name="Arai W."/>
            <person name="Nunoura T."/>
            <person name="Itoh T."/>
            <person name="Hattori M."/>
            <person name="Takai K."/>
        </authorList>
    </citation>
    <scope>NUCLEOTIDE SEQUENCE</scope>
</reference>
<name>H5SIB0_9CHLR</name>
<keyword evidence="1" id="KW-0812">Transmembrane</keyword>
<accession>H5SIB0</accession>
<dbReference type="EMBL" id="AP011658">
    <property type="protein sequence ID" value="BAL53455.1"/>
    <property type="molecule type" value="Genomic_DNA"/>
</dbReference>
<proteinExistence type="predicted"/>
<evidence type="ECO:0000313" key="2">
    <source>
        <dbReference type="EMBL" id="BAL53455.1"/>
    </source>
</evidence>
<organism evidence="3">
    <name type="scientific">uncultured Chloroflexota bacterium</name>
    <dbReference type="NCBI Taxonomy" id="166587"/>
    <lineage>
        <taxon>Bacteria</taxon>
        <taxon>Bacillati</taxon>
        <taxon>Chloroflexota</taxon>
        <taxon>environmental samples</taxon>
    </lineage>
</organism>
<dbReference type="AlphaFoldDB" id="H5SIB0"/>
<dbReference type="EMBL" id="AP011732">
    <property type="protein sequence ID" value="BAL55896.1"/>
    <property type="molecule type" value="Genomic_DNA"/>
</dbReference>
<keyword evidence="1" id="KW-0472">Membrane</keyword>
<gene>
    <name evidence="2" type="ORF">HGMM_F07B11C10</name>
    <name evidence="3" type="ORF">HGMM_F32G01C06</name>
</gene>
<sequence>MSNKSPLSIEQLEARLPRWEKWLYLTLGAALIMLLHGLIKYEENTLLADLLSSLEEQGVDISQFMLQSPYWLSTAFRNCVPNSPGSPSADFHELCQFFFA</sequence>
<evidence type="ECO:0000313" key="3">
    <source>
        <dbReference type="EMBL" id="BAL55896.1"/>
    </source>
</evidence>